<feature type="compositionally biased region" description="Basic and acidic residues" evidence="1">
    <location>
        <begin position="25"/>
        <end position="45"/>
    </location>
</feature>
<proteinExistence type="predicted"/>
<evidence type="ECO:0000313" key="3">
    <source>
        <dbReference type="Proteomes" id="UP000193467"/>
    </source>
</evidence>
<evidence type="ECO:0000256" key="1">
    <source>
        <dbReference type="SAM" id="MobiDB-lite"/>
    </source>
</evidence>
<gene>
    <name evidence="2" type="ORF">BCR35DRAFT_184483</name>
</gene>
<organism evidence="2 3">
    <name type="scientific">Leucosporidium creatinivorum</name>
    <dbReference type="NCBI Taxonomy" id="106004"/>
    <lineage>
        <taxon>Eukaryota</taxon>
        <taxon>Fungi</taxon>
        <taxon>Dikarya</taxon>
        <taxon>Basidiomycota</taxon>
        <taxon>Pucciniomycotina</taxon>
        <taxon>Microbotryomycetes</taxon>
        <taxon>Leucosporidiales</taxon>
        <taxon>Leucosporidium</taxon>
    </lineage>
</organism>
<dbReference type="OrthoDB" id="3358750at2759"/>
<dbReference type="PANTHER" id="PTHR39475:SF1">
    <property type="entry name" value="CONIDIATION-SPECIFIC PROTEIN 6"/>
    <property type="match status" value="1"/>
</dbReference>
<keyword evidence="3" id="KW-1185">Reference proteome</keyword>
<feature type="region of interest" description="Disordered" evidence="1">
    <location>
        <begin position="1"/>
        <end position="89"/>
    </location>
</feature>
<feature type="compositionally biased region" description="Basic and acidic residues" evidence="1">
    <location>
        <begin position="7"/>
        <end position="18"/>
    </location>
</feature>
<dbReference type="EMBL" id="MCGR01000064">
    <property type="protein sequence ID" value="ORY65661.1"/>
    <property type="molecule type" value="Genomic_DNA"/>
</dbReference>
<sequence length="106" mass="11590">MSSVAHAEAHLNDGDQHQHQAPAADRFHEGKVASHDLLDGKDERSIANNLAAAEKAEKEEKAREEADKPLPTELAKAHGNKPSRGARVDEEILLQEQAELERKGKA</sequence>
<protein>
    <submittedName>
        <fullName evidence="2">Uncharacterized protein</fullName>
    </submittedName>
</protein>
<accession>A0A1Y2E280</accession>
<feature type="compositionally biased region" description="Basic and acidic residues" evidence="1">
    <location>
        <begin position="54"/>
        <end position="70"/>
    </location>
</feature>
<name>A0A1Y2E280_9BASI</name>
<dbReference type="PANTHER" id="PTHR39475">
    <property type="entry name" value="CONIDIATION-SPECIFIC PROTEIN 6"/>
    <property type="match status" value="1"/>
</dbReference>
<comment type="caution">
    <text evidence="2">The sequence shown here is derived from an EMBL/GenBank/DDBJ whole genome shotgun (WGS) entry which is preliminary data.</text>
</comment>
<evidence type="ECO:0000313" key="2">
    <source>
        <dbReference type="EMBL" id="ORY65661.1"/>
    </source>
</evidence>
<dbReference type="InParanoid" id="A0A1Y2E280"/>
<dbReference type="Proteomes" id="UP000193467">
    <property type="component" value="Unassembled WGS sequence"/>
</dbReference>
<dbReference type="AlphaFoldDB" id="A0A1Y2E280"/>
<reference evidence="2 3" key="1">
    <citation type="submission" date="2016-07" db="EMBL/GenBank/DDBJ databases">
        <title>Pervasive Adenine N6-methylation of Active Genes in Fungi.</title>
        <authorList>
            <consortium name="DOE Joint Genome Institute"/>
            <person name="Mondo S.J."/>
            <person name="Dannebaum R.O."/>
            <person name="Kuo R.C."/>
            <person name="Labutti K."/>
            <person name="Haridas S."/>
            <person name="Kuo A."/>
            <person name="Salamov A."/>
            <person name="Ahrendt S.R."/>
            <person name="Lipzen A."/>
            <person name="Sullivan W."/>
            <person name="Andreopoulos W.B."/>
            <person name="Clum A."/>
            <person name="Lindquist E."/>
            <person name="Daum C."/>
            <person name="Ramamoorthy G.K."/>
            <person name="Gryganskyi A."/>
            <person name="Culley D."/>
            <person name="Magnuson J.K."/>
            <person name="James T.Y."/>
            <person name="O'Malley M.A."/>
            <person name="Stajich J.E."/>
            <person name="Spatafora J.W."/>
            <person name="Visel A."/>
            <person name="Grigoriev I.V."/>
        </authorList>
    </citation>
    <scope>NUCLEOTIDE SEQUENCE [LARGE SCALE GENOMIC DNA]</scope>
    <source>
        <strain evidence="2 3">62-1032</strain>
    </source>
</reference>